<dbReference type="VEuPathDB" id="VectorBase:GPPI013766"/>
<proteinExistence type="predicted"/>
<reference evidence="1" key="2">
    <citation type="submission" date="2020-05" db="UniProtKB">
        <authorList>
            <consortium name="EnsemblMetazoa"/>
        </authorList>
    </citation>
    <scope>IDENTIFICATION</scope>
    <source>
        <strain evidence="1">IAEA</strain>
    </source>
</reference>
<organism evidence="1 2">
    <name type="scientific">Glossina palpalis gambiensis</name>
    <dbReference type="NCBI Taxonomy" id="67801"/>
    <lineage>
        <taxon>Eukaryota</taxon>
        <taxon>Metazoa</taxon>
        <taxon>Ecdysozoa</taxon>
        <taxon>Arthropoda</taxon>
        <taxon>Hexapoda</taxon>
        <taxon>Insecta</taxon>
        <taxon>Pterygota</taxon>
        <taxon>Neoptera</taxon>
        <taxon>Endopterygota</taxon>
        <taxon>Diptera</taxon>
        <taxon>Brachycera</taxon>
        <taxon>Muscomorpha</taxon>
        <taxon>Hippoboscoidea</taxon>
        <taxon>Glossinidae</taxon>
        <taxon>Glossina</taxon>
    </lineage>
</organism>
<evidence type="ECO:0000313" key="2">
    <source>
        <dbReference type="Proteomes" id="UP000092460"/>
    </source>
</evidence>
<dbReference type="EMBL" id="JXJN01006255">
    <property type="status" value="NOT_ANNOTATED_CDS"/>
    <property type="molecule type" value="Genomic_DNA"/>
</dbReference>
<evidence type="ECO:0000313" key="1">
    <source>
        <dbReference type="EnsemblMetazoa" id="GPPI013766-PA"/>
    </source>
</evidence>
<dbReference type="Proteomes" id="UP000092460">
    <property type="component" value="Unassembled WGS sequence"/>
</dbReference>
<name>A0A1B0AZD8_9MUSC</name>
<dbReference type="EnsemblMetazoa" id="GPPI013766-RA">
    <property type="protein sequence ID" value="GPPI013766-PA"/>
    <property type="gene ID" value="GPPI013766"/>
</dbReference>
<reference evidence="2" key="1">
    <citation type="submission" date="2015-01" db="EMBL/GenBank/DDBJ databases">
        <authorList>
            <person name="Aksoy S."/>
            <person name="Warren W."/>
            <person name="Wilson R.K."/>
        </authorList>
    </citation>
    <scope>NUCLEOTIDE SEQUENCE [LARGE SCALE GENOMIC DNA]</scope>
    <source>
        <strain evidence="2">IAEA</strain>
    </source>
</reference>
<dbReference type="AlphaFoldDB" id="A0A1B0AZD8"/>
<accession>A0A1B0AZD8</accession>
<keyword evidence="2" id="KW-1185">Reference proteome</keyword>
<protein>
    <submittedName>
        <fullName evidence="1">Uncharacterized protein</fullName>
    </submittedName>
</protein>
<sequence>MVPMKTNGGIQPNDIKVVDDTPRAVINTQAITKVIMEEYDQYKVIPDTKPIARVTPIIKIIMYFIFS</sequence>